<dbReference type="EC" id="4.6.1.16" evidence="3"/>
<evidence type="ECO:0000256" key="8">
    <source>
        <dbReference type="ARBA" id="ARBA00032432"/>
    </source>
</evidence>
<gene>
    <name evidence="16" type="ORF">DR999_PMT00780</name>
</gene>
<dbReference type="Pfam" id="PF01974">
    <property type="entry name" value="tRNA_int_endo"/>
    <property type="match status" value="1"/>
</dbReference>
<proteinExistence type="inferred from homology"/>
<keyword evidence="6" id="KW-0456">Lyase</keyword>
<dbReference type="Pfam" id="PF02778">
    <property type="entry name" value="tRNA_int_endo_N"/>
    <property type="match status" value="1"/>
</dbReference>
<dbReference type="FunFam" id="3.40.1350.10:FF:000001">
    <property type="entry name" value="tRNA-splicing endonuclease subunit Sen2"/>
    <property type="match status" value="1"/>
</dbReference>
<feature type="active site" evidence="13">
    <location>
        <position position="467"/>
    </location>
</feature>
<comment type="catalytic activity">
    <reaction evidence="9">
        <text>pretRNA = a 3'-half-tRNA molecule with a 5'-OH end + a 5'-half-tRNA molecule with a 2',3'-cyclic phosphate end + an intron with a 2',3'-cyclic phosphate and a 5'-hydroxyl terminus.</text>
        <dbReference type="EC" id="4.6.1.16"/>
    </reaction>
</comment>
<reference evidence="16 17" key="2">
    <citation type="submission" date="2019-04" db="EMBL/GenBank/DDBJ databases">
        <title>The genome sequence of big-headed turtle.</title>
        <authorList>
            <person name="Gong S."/>
        </authorList>
    </citation>
    <scope>NUCLEOTIDE SEQUENCE [LARGE SCALE GENOMIC DNA]</scope>
    <source>
        <strain evidence="16">DO16091913</strain>
        <tissue evidence="16">Muscle</tissue>
    </source>
</reference>
<evidence type="ECO:0000256" key="2">
    <source>
        <dbReference type="ARBA" id="ARBA00008078"/>
    </source>
</evidence>
<dbReference type="Proteomes" id="UP000297703">
    <property type="component" value="Unassembled WGS sequence"/>
</dbReference>
<keyword evidence="17" id="KW-1185">Reference proteome</keyword>
<evidence type="ECO:0000259" key="15">
    <source>
        <dbReference type="Pfam" id="PF02778"/>
    </source>
</evidence>
<dbReference type="InterPro" id="IPR006677">
    <property type="entry name" value="tRNA_intron_Endonuc_cat-like"/>
</dbReference>
<feature type="active site" evidence="13">
    <location>
        <position position="420"/>
    </location>
</feature>
<dbReference type="STRING" id="55544.A0A4D9EXY1"/>
<feature type="domain" description="tRNA intron endonuclease N-terminal" evidence="15">
    <location>
        <begin position="339"/>
        <end position="380"/>
    </location>
</feature>
<dbReference type="GO" id="GO:0000213">
    <property type="term" value="F:tRNA-intron lyase activity"/>
    <property type="evidence" value="ECO:0007669"/>
    <property type="project" value="UniProtKB-EC"/>
</dbReference>
<dbReference type="AlphaFoldDB" id="A0A4D9EXY1"/>
<dbReference type="GO" id="GO:0005737">
    <property type="term" value="C:cytoplasm"/>
    <property type="evidence" value="ECO:0007669"/>
    <property type="project" value="TreeGrafter"/>
</dbReference>
<dbReference type="PIRSF" id="PIRSF011789">
    <property type="entry name" value="tRNA_splic_SEN2"/>
    <property type="match status" value="1"/>
</dbReference>
<dbReference type="PANTHER" id="PTHR21227">
    <property type="entry name" value="TRNA-SPLICING ENDONUCLEASE SUBUNIT SEN2"/>
    <property type="match status" value="1"/>
</dbReference>
<dbReference type="InterPro" id="IPR016589">
    <property type="entry name" value="tRNA_splic_SEN2"/>
</dbReference>
<comment type="similarity">
    <text evidence="2">Belongs to the tRNA-intron endonuclease family.</text>
</comment>
<feature type="active site" evidence="13">
    <location>
        <position position="428"/>
    </location>
</feature>
<evidence type="ECO:0000313" key="17">
    <source>
        <dbReference type="Proteomes" id="UP000297703"/>
    </source>
</evidence>
<dbReference type="InterPro" id="IPR036167">
    <property type="entry name" value="tRNA_intron_Endo_cat-like_sf"/>
</dbReference>
<reference evidence="16 17" key="1">
    <citation type="submission" date="2019-04" db="EMBL/GenBank/DDBJ databases">
        <title>Draft genome of the big-headed turtle Platysternon megacephalum.</title>
        <authorList>
            <person name="Gong S."/>
        </authorList>
    </citation>
    <scope>NUCLEOTIDE SEQUENCE [LARGE SCALE GENOMIC DNA]</scope>
    <source>
        <strain evidence="16">DO16091913</strain>
        <tissue evidence="16">Muscle</tissue>
    </source>
</reference>
<dbReference type="CDD" id="cd22363">
    <property type="entry name" value="tRNA-intron_lyase_C"/>
    <property type="match status" value="1"/>
</dbReference>
<dbReference type="InterPro" id="IPR011856">
    <property type="entry name" value="tRNA_endonuc-like_dom_sf"/>
</dbReference>
<evidence type="ECO:0000256" key="6">
    <source>
        <dbReference type="ARBA" id="ARBA00023239"/>
    </source>
</evidence>
<dbReference type="GO" id="GO:0003676">
    <property type="term" value="F:nucleic acid binding"/>
    <property type="evidence" value="ECO:0007669"/>
    <property type="project" value="InterPro"/>
</dbReference>
<evidence type="ECO:0000256" key="12">
    <source>
        <dbReference type="ARBA" id="ARBA00080319"/>
    </source>
</evidence>
<dbReference type="InterPro" id="IPR006678">
    <property type="entry name" value="tRNA_intron_Endonuc_N"/>
</dbReference>
<comment type="caution">
    <text evidence="16">The sequence shown here is derived from an EMBL/GenBank/DDBJ whole genome shotgun (WGS) entry which is preliminary data.</text>
</comment>
<keyword evidence="4" id="KW-0507">mRNA processing</keyword>
<keyword evidence="7" id="KW-0539">Nucleus</keyword>
<dbReference type="InterPro" id="IPR006676">
    <property type="entry name" value="tRNA_splic"/>
</dbReference>
<keyword evidence="5" id="KW-0819">tRNA processing</keyword>
<evidence type="ECO:0000256" key="13">
    <source>
        <dbReference type="PIRSR" id="PIRSR011789-1"/>
    </source>
</evidence>
<dbReference type="GO" id="GO:0006397">
    <property type="term" value="P:mRNA processing"/>
    <property type="evidence" value="ECO:0007669"/>
    <property type="project" value="UniProtKB-KW"/>
</dbReference>
<evidence type="ECO:0000256" key="3">
    <source>
        <dbReference type="ARBA" id="ARBA00012573"/>
    </source>
</evidence>
<evidence type="ECO:0000256" key="4">
    <source>
        <dbReference type="ARBA" id="ARBA00022664"/>
    </source>
</evidence>
<feature type="domain" description="tRNA intron endonuclease catalytic" evidence="14">
    <location>
        <begin position="390"/>
        <end position="474"/>
    </location>
</feature>
<dbReference type="OrthoDB" id="10249562at2759"/>
<name>A0A4D9EXY1_9SAUR</name>
<evidence type="ECO:0000259" key="14">
    <source>
        <dbReference type="Pfam" id="PF01974"/>
    </source>
</evidence>
<evidence type="ECO:0000313" key="16">
    <source>
        <dbReference type="EMBL" id="TFK15486.1"/>
    </source>
</evidence>
<accession>A0A4D9EXY1</accession>
<evidence type="ECO:0000256" key="1">
    <source>
        <dbReference type="ARBA" id="ARBA00004123"/>
    </source>
</evidence>
<dbReference type="SUPFAM" id="SSF53032">
    <property type="entry name" value="tRNA-intron endonuclease catalytic domain-like"/>
    <property type="match status" value="1"/>
</dbReference>
<dbReference type="GO" id="GO:0000379">
    <property type="term" value="P:tRNA-type intron splice site recognition and cleavage"/>
    <property type="evidence" value="ECO:0007669"/>
    <property type="project" value="TreeGrafter"/>
</dbReference>
<evidence type="ECO:0000256" key="7">
    <source>
        <dbReference type="ARBA" id="ARBA00023242"/>
    </source>
</evidence>
<evidence type="ECO:0000256" key="10">
    <source>
        <dbReference type="ARBA" id="ARBA00067356"/>
    </source>
</evidence>
<dbReference type="EMBL" id="QXTE01000004">
    <property type="protein sequence ID" value="TFK15486.1"/>
    <property type="molecule type" value="Genomic_DNA"/>
</dbReference>
<dbReference type="GO" id="GO:0000214">
    <property type="term" value="C:tRNA-intron endonuclease complex"/>
    <property type="evidence" value="ECO:0007669"/>
    <property type="project" value="InterPro"/>
</dbReference>
<organism evidence="16 17">
    <name type="scientific">Platysternon megacephalum</name>
    <name type="common">big-headed turtle</name>
    <dbReference type="NCBI Taxonomy" id="55544"/>
    <lineage>
        <taxon>Eukaryota</taxon>
        <taxon>Metazoa</taxon>
        <taxon>Chordata</taxon>
        <taxon>Craniata</taxon>
        <taxon>Vertebrata</taxon>
        <taxon>Euteleostomi</taxon>
        <taxon>Archelosauria</taxon>
        <taxon>Testudinata</taxon>
        <taxon>Testudines</taxon>
        <taxon>Cryptodira</taxon>
        <taxon>Durocryptodira</taxon>
        <taxon>Testudinoidea</taxon>
        <taxon>Platysternidae</taxon>
        <taxon>Platysternon</taxon>
    </lineage>
</organism>
<comment type="subcellular location">
    <subcellularLocation>
        <location evidence="1">Nucleus</location>
    </subcellularLocation>
</comment>
<protein>
    <recommendedName>
        <fullName evidence="11">tRNA-splicing endonuclease subunit SEN2</fullName>
        <ecNumber evidence="3">4.6.1.16</ecNumber>
    </recommendedName>
    <alternativeName>
        <fullName evidence="8 12">tRNA-intron endonuclease Sen2</fullName>
    </alternativeName>
    <alternativeName>
        <fullName evidence="10">tRNA-splicing endonuclease subunit Sen2</fullName>
    </alternativeName>
</protein>
<dbReference type="Gene3D" id="3.40.1350.10">
    <property type="match status" value="1"/>
</dbReference>
<dbReference type="PANTHER" id="PTHR21227:SF0">
    <property type="entry name" value="TRNA-SPLICING ENDONUCLEASE SUBUNIT SEN2"/>
    <property type="match status" value="1"/>
</dbReference>
<sequence length="516" mass="59382">MCAREEAGAPREAGLKSKRSRGSLASLAAYHCLGKGYYWKMAEAVFHAPRRKRRVFESYDSPFPIPVSQEDICGKDFKIYQAEIINNNVIVKNPKDIEQLYSKGYFGKGILSRSRPEYNISDPLLVAKWQDAKVNMPILSSKKYQCHIEWAKSLMQEQGLDDCSVNKILENYTKPFDLPFMKGEGKVAQNDDSYCRMAAEMENVEDGMKLSRDSAINNGDSAAPNVKCHNTSVDCKKACLEGDSAYDDPLANYGSEELYPLDTKAIVKVHCQKHDDFIVHCGCKAEDYTNQVFHNMAKGKEYAYEYVLVQEEESKLCHEDEAANDKSNLIKREKLVCRRNPFRIFEYLQLSLEEAFFLVYALGCLSIYYNEEPLTILKLWEVFSEVQPNFRTTYMAYHYFRSKGWVPKVGLKYGTDLLLYRKGPPFYHASYSVIAELVNDNFVGSLRRPLNWMSLSGLNRTTMNVSKELMLCYLIRPCDLTEKEMSSPDCLKRIKVQELIVNRWVSSRERSEQDEL</sequence>
<evidence type="ECO:0000256" key="11">
    <source>
        <dbReference type="ARBA" id="ARBA00071058"/>
    </source>
</evidence>
<dbReference type="Gene3D" id="3.40.1170.20">
    <property type="entry name" value="tRNA intron endonuclease, N-terminal domain"/>
    <property type="match status" value="1"/>
</dbReference>
<evidence type="ECO:0000256" key="9">
    <source>
        <dbReference type="ARBA" id="ARBA00034031"/>
    </source>
</evidence>
<evidence type="ECO:0000256" key="5">
    <source>
        <dbReference type="ARBA" id="ARBA00022694"/>
    </source>
</evidence>